<protein>
    <submittedName>
        <fullName evidence="2">Uncharacterized protein</fullName>
    </submittedName>
</protein>
<sequence>MDRRAAAPRRWPRAAPSRRTSFSTASGWTGS</sequence>
<reference evidence="2" key="1">
    <citation type="submission" date="2014-09" db="EMBL/GenBank/DDBJ databases">
        <authorList>
            <person name="Magalhaes I.L.F."/>
            <person name="Oliveira U."/>
            <person name="Santos F.R."/>
            <person name="Vidigal T.H.D.A."/>
            <person name="Brescovit A.D."/>
            <person name="Santos A.J."/>
        </authorList>
    </citation>
    <scope>NUCLEOTIDE SEQUENCE</scope>
    <source>
        <tissue evidence="2">Shoot tissue taken approximately 20 cm above the soil surface</tissue>
    </source>
</reference>
<feature type="compositionally biased region" description="Basic residues" evidence="1">
    <location>
        <begin position="1"/>
        <end position="12"/>
    </location>
</feature>
<name>A0A0A8ZXB8_ARUDO</name>
<evidence type="ECO:0000256" key="1">
    <source>
        <dbReference type="SAM" id="MobiDB-lite"/>
    </source>
</evidence>
<organism evidence="2">
    <name type="scientific">Arundo donax</name>
    <name type="common">Giant reed</name>
    <name type="synonym">Donax arundinaceus</name>
    <dbReference type="NCBI Taxonomy" id="35708"/>
    <lineage>
        <taxon>Eukaryota</taxon>
        <taxon>Viridiplantae</taxon>
        <taxon>Streptophyta</taxon>
        <taxon>Embryophyta</taxon>
        <taxon>Tracheophyta</taxon>
        <taxon>Spermatophyta</taxon>
        <taxon>Magnoliopsida</taxon>
        <taxon>Liliopsida</taxon>
        <taxon>Poales</taxon>
        <taxon>Poaceae</taxon>
        <taxon>PACMAD clade</taxon>
        <taxon>Arundinoideae</taxon>
        <taxon>Arundineae</taxon>
        <taxon>Arundo</taxon>
    </lineage>
</organism>
<evidence type="ECO:0000313" key="2">
    <source>
        <dbReference type="EMBL" id="JAD44004.1"/>
    </source>
</evidence>
<proteinExistence type="predicted"/>
<feature type="region of interest" description="Disordered" evidence="1">
    <location>
        <begin position="1"/>
        <end position="31"/>
    </location>
</feature>
<dbReference type="AlphaFoldDB" id="A0A0A8ZXB8"/>
<reference evidence="2" key="2">
    <citation type="journal article" date="2015" name="Data Brief">
        <title>Shoot transcriptome of the giant reed, Arundo donax.</title>
        <authorList>
            <person name="Barrero R.A."/>
            <person name="Guerrero F.D."/>
            <person name="Moolhuijzen P."/>
            <person name="Goolsby J.A."/>
            <person name="Tidwell J."/>
            <person name="Bellgard S.E."/>
            <person name="Bellgard M.I."/>
        </authorList>
    </citation>
    <scope>NUCLEOTIDE SEQUENCE</scope>
    <source>
        <tissue evidence="2">Shoot tissue taken approximately 20 cm above the soil surface</tissue>
    </source>
</reference>
<dbReference type="EMBL" id="GBRH01253891">
    <property type="protein sequence ID" value="JAD44004.1"/>
    <property type="molecule type" value="Transcribed_RNA"/>
</dbReference>
<feature type="compositionally biased region" description="Polar residues" evidence="1">
    <location>
        <begin position="20"/>
        <end position="31"/>
    </location>
</feature>
<accession>A0A0A8ZXB8</accession>